<protein>
    <submittedName>
        <fullName evidence="2">MoxR family ATPase</fullName>
    </submittedName>
</protein>
<dbReference type="InterPro" id="IPR050764">
    <property type="entry name" value="CbbQ/NirQ/NorQ/GpvN"/>
</dbReference>
<name>A0ABT3TDD4_9GAMM</name>
<dbReference type="Gene3D" id="3.40.50.300">
    <property type="entry name" value="P-loop containing nucleotide triphosphate hydrolases"/>
    <property type="match status" value="1"/>
</dbReference>
<dbReference type="SMART" id="SM00382">
    <property type="entry name" value="AAA"/>
    <property type="match status" value="1"/>
</dbReference>
<organism evidence="2 3">
    <name type="scientific">Candidatus Litorirhabdus singularis</name>
    <dbReference type="NCBI Taxonomy" id="2518993"/>
    <lineage>
        <taxon>Bacteria</taxon>
        <taxon>Pseudomonadati</taxon>
        <taxon>Pseudomonadota</taxon>
        <taxon>Gammaproteobacteria</taxon>
        <taxon>Cellvibrionales</taxon>
        <taxon>Halieaceae</taxon>
        <taxon>Candidatus Litorirhabdus</taxon>
    </lineage>
</organism>
<evidence type="ECO:0000313" key="3">
    <source>
        <dbReference type="Proteomes" id="UP001143362"/>
    </source>
</evidence>
<gene>
    <name evidence="2" type="ORF">EYC98_05480</name>
</gene>
<proteinExistence type="predicted"/>
<dbReference type="PANTHER" id="PTHR42759:SF1">
    <property type="entry name" value="MAGNESIUM-CHELATASE SUBUNIT CHLD"/>
    <property type="match status" value="1"/>
</dbReference>
<evidence type="ECO:0000259" key="1">
    <source>
        <dbReference type="SMART" id="SM00382"/>
    </source>
</evidence>
<comment type="caution">
    <text evidence="2">The sequence shown here is derived from an EMBL/GenBank/DDBJ whole genome shotgun (WGS) entry which is preliminary data.</text>
</comment>
<dbReference type="Pfam" id="PF07726">
    <property type="entry name" value="AAA_3"/>
    <property type="match status" value="1"/>
</dbReference>
<dbReference type="Proteomes" id="UP001143362">
    <property type="component" value="Unassembled WGS sequence"/>
</dbReference>
<feature type="domain" description="AAA+ ATPase" evidence="1">
    <location>
        <begin position="45"/>
        <end position="187"/>
    </location>
</feature>
<dbReference type="PANTHER" id="PTHR42759">
    <property type="entry name" value="MOXR FAMILY PROTEIN"/>
    <property type="match status" value="1"/>
</dbReference>
<dbReference type="Pfam" id="PF17863">
    <property type="entry name" value="AAA_lid_2"/>
    <property type="match status" value="1"/>
</dbReference>
<dbReference type="RefSeq" id="WP_279244297.1">
    <property type="nucleotide sequence ID" value="NZ_SHNN01000001.1"/>
</dbReference>
<accession>A0ABT3TDD4</accession>
<sequence length="329" mass="35427">MSSTPPAAASLEQAQQNLQHIQTALNAHIVGQQTLISQLLVALVSGGHVLLEGLPGLGKTRLTQVLAAAIGLDMKRIQCTPDLIPADITGSETLIGGELQQLGFRQGPVFANLVLVDEINRATPRTQSALLEAMQEGQVTHLGQTYPLPQPFRVLATQNPIELEGTFPLPEAQLDRFLFKLSVTMPDSAALMELLELSLQPNPDQLPEPVVNPQQLQELTEAAQQVLVAKSVREAAVALIQLTQPAADNRHRIRHGVSPRGLQALVKSAQAQALLSGRSHVALEDLAAVSLPALRHRLLLSHEAELEGLTSDQVLEDIVAVWQGTQTPR</sequence>
<evidence type="ECO:0000313" key="2">
    <source>
        <dbReference type="EMBL" id="MCX2980320.1"/>
    </source>
</evidence>
<dbReference type="InterPro" id="IPR011703">
    <property type="entry name" value="ATPase_AAA-3"/>
</dbReference>
<dbReference type="InterPro" id="IPR027417">
    <property type="entry name" value="P-loop_NTPase"/>
</dbReference>
<dbReference type="EMBL" id="SHNN01000001">
    <property type="protein sequence ID" value="MCX2980320.1"/>
    <property type="molecule type" value="Genomic_DNA"/>
</dbReference>
<dbReference type="PIRSF" id="PIRSF002849">
    <property type="entry name" value="AAA_ATPase_chaperone_MoxR_prd"/>
    <property type="match status" value="1"/>
</dbReference>
<dbReference type="InterPro" id="IPR003593">
    <property type="entry name" value="AAA+_ATPase"/>
</dbReference>
<dbReference type="Gene3D" id="1.10.8.80">
    <property type="entry name" value="Magnesium chelatase subunit I, C-Terminal domain"/>
    <property type="match status" value="1"/>
</dbReference>
<reference evidence="2" key="1">
    <citation type="submission" date="2019-02" db="EMBL/GenBank/DDBJ databases">
        <authorList>
            <person name="Li S.-H."/>
        </authorList>
    </citation>
    <scope>NUCLEOTIDE SEQUENCE</scope>
    <source>
        <strain evidence="2">IMCC14734</strain>
    </source>
</reference>
<dbReference type="SUPFAM" id="SSF52540">
    <property type="entry name" value="P-loop containing nucleoside triphosphate hydrolases"/>
    <property type="match status" value="1"/>
</dbReference>
<dbReference type="CDD" id="cd00009">
    <property type="entry name" value="AAA"/>
    <property type="match status" value="1"/>
</dbReference>
<keyword evidence="3" id="KW-1185">Reference proteome</keyword>
<dbReference type="InterPro" id="IPR041628">
    <property type="entry name" value="ChlI/MoxR_AAA_lid"/>
</dbReference>